<dbReference type="Gene3D" id="1.10.260.40">
    <property type="entry name" value="lambda repressor-like DNA-binding domains"/>
    <property type="match status" value="1"/>
</dbReference>
<protein>
    <submittedName>
        <fullName evidence="5">LacI family transcriptional regulator</fullName>
    </submittedName>
</protein>
<proteinExistence type="predicted"/>
<gene>
    <name evidence="5" type="ORF">FYJ85_13040</name>
</gene>
<dbReference type="InterPro" id="IPR046335">
    <property type="entry name" value="LacI/GalR-like_sensor"/>
</dbReference>
<dbReference type="InterPro" id="IPR028082">
    <property type="entry name" value="Peripla_BP_I"/>
</dbReference>
<dbReference type="SUPFAM" id="SSF53822">
    <property type="entry name" value="Periplasmic binding protein-like I"/>
    <property type="match status" value="1"/>
</dbReference>
<reference evidence="5 6" key="1">
    <citation type="submission" date="2019-08" db="EMBL/GenBank/DDBJ databases">
        <title>In-depth cultivation of the pig gut microbiome towards novel bacterial diversity and tailored functional studies.</title>
        <authorList>
            <person name="Wylensek D."/>
            <person name="Hitch T.C.A."/>
            <person name="Clavel T."/>
        </authorList>
    </citation>
    <scope>NUCLEOTIDE SEQUENCE [LARGE SCALE GENOMIC DNA]</scope>
    <source>
        <strain evidence="5 6">BBE-744-WT-12</strain>
    </source>
</reference>
<dbReference type="SUPFAM" id="SSF47413">
    <property type="entry name" value="lambda repressor-like DNA-binding domains"/>
    <property type="match status" value="1"/>
</dbReference>
<evidence type="ECO:0000259" key="4">
    <source>
        <dbReference type="PROSITE" id="PS50932"/>
    </source>
</evidence>
<dbReference type="EMBL" id="VUNS01000014">
    <property type="protein sequence ID" value="MST97965.1"/>
    <property type="molecule type" value="Genomic_DNA"/>
</dbReference>
<dbReference type="CDD" id="cd06267">
    <property type="entry name" value="PBP1_LacI_sugar_binding-like"/>
    <property type="match status" value="1"/>
</dbReference>
<keyword evidence="2" id="KW-0238">DNA-binding</keyword>
<keyword evidence="3" id="KW-0804">Transcription</keyword>
<keyword evidence="1" id="KW-0805">Transcription regulation</keyword>
<name>A0A844G4Z8_9BACT</name>
<evidence type="ECO:0000256" key="2">
    <source>
        <dbReference type="ARBA" id="ARBA00023125"/>
    </source>
</evidence>
<organism evidence="5 6">
    <name type="scientific">Victivallis lenta</name>
    <dbReference type="NCBI Taxonomy" id="2606640"/>
    <lineage>
        <taxon>Bacteria</taxon>
        <taxon>Pseudomonadati</taxon>
        <taxon>Lentisphaerota</taxon>
        <taxon>Lentisphaeria</taxon>
        <taxon>Victivallales</taxon>
        <taxon>Victivallaceae</taxon>
        <taxon>Victivallis</taxon>
    </lineage>
</organism>
<accession>A0A844G4Z8</accession>
<comment type="caution">
    <text evidence="5">The sequence shown here is derived from an EMBL/GenBank/DDBJ whole genome shotgun (WGS) entry which is preliminary data.</text>
</comment>
<dbReference type="SMART" id="SM00354">
    <property type="entry name" value="HTH_LACI"/>
    <property type="match status" value="1"/>
</dbReference>
<dbReference type="InterPro" id="IPR010982">
    <property type="entry name" value="Lambda_DNA-bd_dom_sf"/>
</dbReference>
<dbReference type="GO" id="GO:0003700">
    <property type="term" value="F:DNA-binding transcription factor activity"/>
    <property type="evidence" value="ECO:0007669"/>
    <property type="project" value="TreeGrafter"/>
</dbReference>
<evidence type="ECO:0000256" key="3">
    <source>
        <dbReference type="ARBA" id="ARBA00023163"/>
    </source>
</evidence>
<dbReference type="CDD" id="cd01392">
    <property type="entry name" value="HTH_LacI"/>
    <property type="match status" value="1"/>
</dbReference>
<sequence>MHPHYSLAKISQELGVSKTTVSLTLSGKARQVGISEEQEKRILKFCRKVDYRPNIHAQRLNSRLAKNIGILLERVEDGATAQLLGGLVDDADQAGFRTTIKVFRPDQSESIIFDWLLTHEVDGVIYYGLELPAASLERIISENWPVIGIGVSPRLGIPVVNANNFTAGHTITENLIRHGFREFHFFLVNRSGFPGEERERGMRTAMAEAGLQFPEDRVYRTTYGGTHAAEITQKLLDTGKLRPGSALVCVSDYLAVCASKMLLRNGFRIPDDFAVAGINGSATAADFTPPITSFEYLPADQGRTSVRLLLEWLKKKQPPASLELQGKTVPAQSTPA</sequence>
<dbReference type="Proteomes" id="UP000435649">
    <property type="component" value="Unassembled WGS sequence"/>
</dbReference>
<dbReference type="Pfam" id="PF13377">
    <property type="entry name" value="Peripla_BP_3"/>
    <property type="match status" value="1"/>
</dbReference>
<dbReference type="RefSeq" id="WP_154419088.1">
    <property type="nucleotide sequence ID" value="NZ_CALXOB010000029.1"/>
</dbReference>
<keyword evidence="6" id="KW-1185">Reference proteome</keyword>
<dbReference type="PROSITE" id="PS50932">
    <property type="entry name" value="HTH_LACI_2"/>
    <property type="match status" value="1"/>
</dbReference>
<dbReference type="GO" id="GO:0000976">
    <property type="term" value="F:transcription cis-regulatory region binding"/>
    <property type="evidence" value="ECO:0007669"/>
    <property type="project" value="TreeGrafter"/>
</dbReference>
<dbReference type="PANTHER" id="PTHR30146">
    <property type="entry name" value="LACI-RELATED TRANSCRIPTIONAL REPRESSOR"/>
    <property type="match status" value="1"/>
</dbReference>
<dbReference type="Gene3D" id="3.40.50.2300">
    <property type="match status" value="2"/>
</dbReference>
<dbReference type="AlphaFoldDB" id="A0A844G4Z8"/>
<feature type="domain" description="HTH lacI-type" evidence="4">
    <location>
        <begin position="5"/>
        <end position="62"/>
    </location>
</feature>
<dbReference type="InterPro" id="IPR000843">
    <property type="entry name" value="HTH_LacI"/>
</dbReference>
<dbReference type="PANTHER" id="PTHR30146:SF24">
    <property type="entry name" value="XYLOSE OPERON REGULATORY PROTEIN"/>
    <property type="match status" value="1"/>
</dbReference>
<evidence type="ECO:0000256" key="1">
    <source>
        <dbReference type="ARBA" id="ARBA00023015"/>
    </source>
</evidence>
<evidence type="ECO:0000313" key="6">
    <source>
        <dbReference type="Proteomes" id="UP000435649"/>
    </source>
</evidence>
<evidence type="ECO:0000313" key="5">
    <source>
        <dbReference type="EMBL" id="MST97965.1"/>
    </source>
</evidence>